<evidence type="ECO:0000256" key="1">
    <source>
        <dbReference type="ARBA" id="ARBA00010088"/>
    </source>
</evidence>
<protein>
    <submittedName>
        <fullName evidence="6">Alpha/beta fold hydrolase</fullName>
    </submittedName>
</protein>
<dbReference type="SUPFAM" id="SSF53474">
    <property type="entry name" value="alpha/beta-Hydrolases"/>
    <property type="match status" value="1"/>
</dbReference>
<dbReference type="Pfam" id="PF08386">
    <property type="entry name" value="Abhydrolase_4"/>
    <property type="match status" value="1"/>
</dbReference>
<accession>A0ABY8SWC2</accession>
<dbReference type="InterPro" id="IPR013595">
    <property type="entry name" value="Pept_S33_TAP-like_C"/>
</dbReference>
<evidence type="ECO:0000256" key="3">
    <source>
        <dbReference type="ARBA" id="ARBA00022801"/>
    </source>
</evidence>
<name>A0ABY8SWC2_9BURK</name>
<sequence>MRAIRAGFLWAAGQKHRQYTPRIAASAALAAALAACGGGSDSSSPPDPLQPYREQAVQWTECDPTIVGVRSAKLDELWALAGERLRCAMVRAPLDWAHPERGDVFISVMRLAAASPDKRRGALLFNPGGPGIDGLKQTFTLLKAFAQSNPDSPQGAMQLRLLGEYDSVGLSPRGTGASTRLQCATNELMRPIDTSAAHWDTPANLANAEYNGRKQAQACLKNPITPFINTDATARDMDLLRSLLGEKKLNYVGYSYGTWLGAWYAGLFPEKVGRMVLDSAVDFSGTLEQGVFGGQPSARQYLLDHLLVPYAARHADTFHLGATTDEVLALVTGLEPKVQQLLVARLTNLGYGPDDADQYLGTISAAHGLNILLKDTPQPINPDTAANALKHYVFDPANAERDANIRQQAQELLYAYTNTWLRPQPGNVELDTSQSVLTAIHCNDTPAITDPTAWAGWIRSLAQRAPLFAPGNIPFHACAFWGGPKVQKPGLEPLKPLELLFLQSQYDTATHTPGADHFFSQLPAARRIYVQASYKHGLYPYGDSCVDPAVTSYLLGESPTQRETVCQGHPLALDMPPQRRAPAVPTYRNPQQAHKLIDEFKRGLLPSKLKP</sequence>
<comment type="similarity">
    <text evidence="1">Belongs to the peptidase S33 family.</text>
</comment>
<feature type="domain" description="AB hydrolase-1" evidence="4">
    <location>
        <begin position="122"/>
        <end position="367"/>
    </location>
</feature>
<gene>
    <name evidence="6" type="ORF">QMY55_03350</name>
</gene>
<dbReference type="GO" id="GO:0016787">
    <property type="term" value="F:hydrolase activity"/>
    <property type="evidence" value="ECO:0007669"/>
    <property type="project" value="UniProtKB-KW"/>
</dbReference>
<keyword evidence="3 6" id="KW-0378">Hydrolase</keyword>
<organism evidence="6 7">
    <name type="scientific">Comamonas resistens</name>
    <dbReference type="NCBI Taxonomy" id="3046670"/>
    <lineage>
        <taxon>Bacteria</taxon>
        <taxon>Pseudomonadati</taxon>
        <taxon>Pseudomonadota</taxon>
        <taxon>Betaproteobacteria</taxon>
        <taxon>Burkholderiales</taxon>
        <taxon>Comamonadaceae</taxon>
        <taxon>Comamonas</taxon>
    </lineage>
</organism>
<feature type="domain" description="Peptidase S33 tripeptidyl aminopeptidase-like C-terminal" evidence="5">
    <location>
        <begin position="477"/>
        <end position="566"/>
    </location>
</feature>
<reference evidence="6 7" key="1">
    <citation type="submission" date="2023-05" db="EMBL/GenBank/DDBJ databases">
        <authorList>
            <person name="Yin Y."/>
            <person name="Lu Z."/>
        </authorList>
    </citation>
    <scope>NUCLEOTIDE SEQUENCE [LARGE SCALE GENOMIC DNA]</scope>
    <source>
        <strain evidence="6 7">ZM22</strain>
    </source>
</reference>
<dbReference type="PANTHER" id="PTHR43248">
    <property type="entry name" value="2-SUCCINYL-6-HYDROXY-2,4-CYCLOHEXADIENE-1-CARBOXYLATE SYNTHASE"/>
    <property type="match status" value="1"/>
</dbReference>
<dbReference type="Pfam" id="PF00561">
    <property type="entry name" value="Abhydrolase_1"/>
    <property type="match status" value="1"/>
</dbReference>
<evidence type="ECO:0000256" key="2">
    <source>
        <dbReference type="ARBA" id="ARBA00022729"/>
    </source>
</evidence>
<keyword evidence="7" id="KW-1185">Reference proteome</keyword>
<dbReference type="RefSeq" id="WP_283487294.1">
    <property type="nucleotide sequence ID" value="NZ_CP125947.1"/>
</dbReference>
<dbReference type="Proteomes" id="UP001240697">
    <property type="component" value="Chromosome"/>
</dbReference>
<dbReference type="Gene3D" id="3.40.50.1820">
    <property type="entry name" value="alpha/beta hydrolase"/>
    <property type="match status" value="1"/>
</dbReference>
<keyword evidence="2" id="KW-0732">Signal</keyword>
<evidence type="ECO:0000259" key="5">
    <source>
        <dbReference type="Pfam" id="PF08386"/>
    </source>
</evidence>
<dbReference type="EMBL" id="CP125947">
    <property type="protein sequence ID" value="WHS66199.1"/>
    <property type="molecule type" value="Genomic_DNA"/>
</dbReference>
<proteinExistence type="inferred from homology"/>
<evidence type="ECO:0000313" key="6">
    <source>
        <dbReference type="EMBL" id="WHS66199.1"/>
    </source>
</evidence>
<dbReference type="InterPro" id="IPR000073">
    <property type="entry name" value="AB_hydrolase_1"/>
</dbReference>
<evidence type="ECO:0000259" key="4">
    <source>
        <dbReference type="Pfam" id="PF00561"/>
    </source>
</evidence>
<dbReference type="PANTHER" id="PTHR43248:SF29">
    <property type="entry name" value="TRIPEPTIDYL AMINOPEPTIDASE"/>
    <property type="match status" value="1"/>
</dbReference>
<evidence type="ECO:0000313" key="7">
    <source>
        <dbReference type="Proteomes" id="UP001240697"/>
    </source>
</evidence>
<dbReference type="InterPro" id="IPR029058">
    <property type="entry name" value="AB_hydrolase_fold"/>
</dbReference>
<dbReference type="InterPro" id="IPR051601">
    <property type="entry name" value="Serine_prot/Carboxylest_S33"/>
</dbReference>